<evidence type="ECO:0000256" key="5">
    <source>
        <dbReference type="ARBA" id="ARBA00022989"/>
    </source>
</evidence>
<sequence length="548" mass="62526">MMRNLFLFLFFITSSLVAQEQEKDSIKVNLSNPHATIYTHLYFLQSDSYEPKKAAKTILGFSEEKAIEKAIKIKKVLDGKGLYVDLNKVPTNNNFKDTIGYTSYYRYVIFPERMPEIYVEKIGDKWYYSSETVAKIDNLYKETFPWYIQKLQSIIPIAGHKEFLEIELWQFVGLLLLFVLSYIVFLISKKIAFFILQKIKYLVNKTTNLKVDAVLKKLAHPISLLFIVAIIDKVFPSLQFGLEINTWVFLALNIAKTVFWIYVFLKLVKVIMEIYSEFTERTHSRLDDQLVPIVNNFFTGLVIVLGIFKLLTLFGVNTTTILAGATIGGLAVALASQDTVKNLIGTLMIFLDKPFHIEDWIEAGEVVGTVEKVGFRSTSVRAADTSVYKIPNSKLSEIVINNKGLRLFRRYNTNLGLRYDTPPELIEAFVKGVREIVIAHPETRSDSYNVEFTGFGDSALLIMVNVYFKSLAWGVEQSSKHRLHIAIVKLAKELGVDFAFPSTTVTIEQFPEKNGLLPKYNTDKERIANSIEKVLAEFTNENPIESNN</sequence>
<feature type="signal peptide" evidence="8">
    <location>
        <begin position="1"/>
        <end position="18"/>
    </location>
</feature>
<evidence type="ECO:0000256" key="4">
    <source>
        <dbReference type="ARBA" id="ARBA00022692"/>
    </source>
</evidence>
<feature type="transmembrane region" description="Helical" evidence="7">
    <location>
        <begin position="289"/>
        <end position="308"/>
    </location>
</feature>
<evidence type="ECO:0000259" key="9">
    <source>
        <dbReference type="Pfam" id="PF00924"/>
    </source>
</evidence>
<dbReference type="Pfam" id="PF21082">
    <property type="entry name" value="MS_channel_3rd"/>
    <property type="match status" value="1"/>
</dbReference>
<dbReference type="InterPro" id="IPR006685">
    <property type="entry name" value="MscS_channel_2nd"/>
</dbReference>
<dbReference type="Pfam" id="PF00924">
    <property type="entry name" value="MS_channel_2nd"/>
    <property type="match status" value="1"/>
</dbReference>
<dbReference type="InterPro" id="IPR045042">
    <property type="entry name" value="YnaI-like"/>
</dbReference>
<comment type="subcellular location">
    <subcellularLocation>
        <location evidence="1">Cell membrane</location>
        <topology evidence="1">Multi-pass membrane protein</topology>
    </subcellularLocation>
</comment>
<keyword evidence="12" id="KW-1185">Reference proteome</keyword>
<evidence type="ECO:0000256" key="6">
    <source>
        <dbReference type="ARBA" id="ARBA00023136"/>
    </source>
</evidence>
<dbReference type="SUPFAM" id="SSF50182">
    <property type="entry name" value="Sm-like ribonucleoproteins"/>
    <property type="match status" value="1"/>
</dbReference>
<feature type="transmembrane region" description="Helical" evidence="7">
    <location>
        <begin position="247"/>
        <end position="268"/>
    </location>
</feature>
<dbReference type="Gene3D" id="2.30.30.60">
    <property type="match status" value="1"/>
</dbReference>
<evidence type="ECO:0000313" key="11">
    <source>
        <dbReference type="EMBL" id="QTD38788.1"/>
    </source>
</evidence>
<keyword evidence="6 7" id="KW-0472">Membrane</keyword>
<dbReference type="SUPFAM" id="SSF82861">
    <property type="entry name" value="Mechanosensitive channel protein MscS (YggB), transmembrane region"/>
    <property type="match status" value="1"/>
</dbReference>
<dbReference type="SUPFAM" id="SSF82689">
    <property type="entry name" value="Mechanosensitive channel protein MscS (YggB), C-terminal domain"/>
    <property type="match status" value="1"/>
</dbReference>
<keyword evidence="5 7" id="KW-1133">Transmembrane helix</keyword>
<feature type="transmembrane region" description="Helical" evidence="7">
    <location>
        <begin position="314"/>
        <end position="335"/>
    </location>
</feature>
<keyword evidence="3" id="KW-1003">Cell membrane</keyword>
<dbReference type="InterPro" id="IPR011066">
    <property type="entry name" value="MscS_channel_C_sf"/>
</dbReference>
<keyword evidence="4 7" id="KW-0812">Transmembrane</keyword>
<feature type="transmembrane region" description="Helical" evidence="7">
    <location>
        <begin position="168"/>
        <end position="188"/>
    </location>
</feature>
<reference evidence="11 12" key="1">
    <citation type="submission" date="2021-03" db="EMBL/GenBank/DDBJ databases">
        <title>Complete genome of Polaribacter_sp.G4M1.</title>
        <authorList>
            <person name="Jeong S.W."/>
            <person name="Bae J.W."/>
        </authorList>
    </citation>
    <scope>NUCLEOTIDE SEQUENCE [LARGE SCALE GENOMIC DNA]</scope>
    <source>
        <strain evidence="11 12">G4M1</strain>
    </source>
</reference>
<accession>A0ABX7T136</accession>
<gene>
    <name evidence="11" type="ORF">JL193_05860</name>
</gene>
<name>A0ABX7T136_9FLAO</name>
<dbReference type="Gene3D" id="1.10.287.1260">
    <property type="match status" value="1"/>
</dbReference>
<comment type="similarity">
    <text evidence="2">Belongs to the MscS (TC 1.A.23) family.</text>
</comment>
<evidence type="ECO:0000256" key="1">
    <source>
        <dbReference type="ARBA" id="ARBA00004651"/>
    </source>
</evidence>
<feature type="domain" description="Mechanosensitive ion channel MscS C-terminal" evidence="10">
    <location>
        <begin position="413"/>
        <end position="497"/>
    </location>
</feature>
<evidence type="ECO:0000256" key="7">
    <source>
        <dbReference type="SAM" id="Phobius"/>
    </source>
</evidence>
<dbReference type="InterPro" id="IPR011014">
    <property type="entry name" value="MscS_channel_TM-2"/>
</dbReference>
<dbReference type="PANTHER" id="PTHR43634">
    <property type="entry name" value="OW CONDUCTANCE MECHANOSENSITIVE CHANNEL"/>
    <property type="match status" value="1"/>
</dbReference>
<dbReference type="InterPro" id="IPR023408">
    <property type="entry name" value="MscS_beta-dom_sf"/>
</dbReference>
<evidence type="ECO:0000256" key="3">
    <source>
        <dbReference type="ARBA" id="ARBA00022475"/>
    </source>
</evidence>
<keyword evidence="8" id="KW-0732">Signal</keyword>
<dbReference type="PANTHER" id="PTHR43634:SF2">
    <property type="entry name" value="LOW CONDUCTANCE MECHANOSENSITIVE CHANNEL YNAI"/>
    <property type="match status" value="1"/>
</dbReference>
<evidence type="ECO:0000259" key="10">
    <source>
        <dbReference type="Pfam" id="PF21082"/>
    </source>
</evidence>
<evidence type="ECO:0000256" key="2">
    <source>
        <dbReference type="ARBA" id="ARBA00008017"/>
    </source>
</evidence>
<feature type="transmembrane region" description="Helical" evidence="7">
    <location>
        <begin position="218"/>
        <end position="235"/>
    </location>
</feature>
<organism evidence="11 12">
    <name type="scientific">Polaribacter batillariae</name>
    <dbReference type="NCBI Taxonomy" id="2808900"/>
    <lineage>
        <taxon>Bacteria</taxon>
        <taxon>Pseudomonadati</taxon>
        <taxon>Bacteroidota</taxon>
        <taxon>Flavobacteriia</taxon>
        <taxon>Flavobacteriales</taxon>
        <taxon>Flavobacteriaceae</taxon>
    </lineage>
</organism>
<feature type="chain" id="PRO_5045265850" evidence="8">
    <location>
        <begin position="19"/>
        <end position="548"/>
    </location>
</feature>
<protein>
    <submittedName>
        <fullName evidence="11">Mechanosensitive ion channel family protein</fullName>
    </submittedName>
</protein>
<evidence type="ECO:0000313" key="12">
    <source>
        <dbReference type="Proteomes" id="UP000663935"/>
    </source>
</evidence>
<dbReference type="EMBL" id="CP071795">
    <property type="protein sequence ID" value="QTD38788.1"/>
    <property type="molecule type" value="Genomic_DNA"/>
</dbReference>
<dbReference type="InterPro" id="IPR049278">
    <property type="entry name" value="MS_channel_C"/>
</dbReference>
<dbReference type="Proteomes" id="UP000663935">
    <property type="component" value="Chromosome"/>
</dbReference>
<dbReference type="InterPro" id="IPR010920">
    <property type="entry name" value="LSM_dom_sf"/>
</dbReference>
<feature type="domain" description="Mechanosensitive ion channel MscS" evidence="9">
    <location>
        <begin position="338"/>
        <end position="402"/>
    </location>
</feature>
<evidence type="ECO:0000256" key="8">
    <source>
        <dbReference type="SAM" id="SignalP"/>
    </source>
</evidence>
<proteinExistence type="inferred from homology"/>
<dbReference type="Gene3D" id="3.30.70.100">
    <property type="match status" value="1"/>
</dbReference>